<dbReference type="EMBL" id="QLIX01000005">
    <property type="protein sequence ID" value="RAI59353.1"/>
    <property type="molecule type" value="Genomic_DNA"/>
</dbReference>
<evidence type="ECO:0000313" key="4">
    <source>
        <dbReference type="Proteomes" id="UP000249065"/>
    </source>
</evidence>
<dbReference type="InterPro" id="IPR050625">
    <property type="entry name" value="ParA/MinD_ATPase"/>
</dbReference>
<protein>
    <submittedName>
        <fullName evidence="3">Pilus assembly protein</fullName>
    </submittedName>
</protein>
<dbReference type="OrthoDB" id="9783172at2"/>
<sequence length="405" mass="43816">MPDHAFPDAADDAQHRPERRPLVCFTADAETEQALRNGLSELGRLQAEFHRADIEKAIAALREMPTPWTLVVDVAGHPQPLAALEDLSQVVEPDVRVLVVGDREDVGFYRQLTRSFGVADYLYKPLTVAMVAEHFGPVVARRRFTQAHVRGGRLMTVTGARGGVGASTIAGNLAWYLAEVAHRHAAVLDADLHRGIQPLLLSAAAGPGLRSAIEHPERVDELFVERSATAAGERLSLLAAEEPLGAPLSYSPGGAERLVGMLRRRYNFIVADAPFAAEGFGRDLLDLAQQRIFVFQPTLACIRDVLRLLQIEAGPAQASRPLLVLNRAGIRGGLSTRQVIEALKLEPDIVVPDLPRRVEEAATLGQMAVGAGGPFRNAIAQLARASGGVGDKAPARRSLRTLFRR</sequence>
<evidence type="ECO:0000256" key="2">
    <source>
        <dbReference type="ARBA" id="ARBA00022840"/>
    </source>
</evidence>
<proteinExistence type="predicted"/>
<comment type="caution">
    <text evidence="3">The sequence shown here is derived from an EMBL/GenBank/DDBJ whole genome shotgun (WGS) entry which is preliminary data.</text>
</comment>
<dbReference type="SUPFAM" id="SSF52540">
    <property type="entry name" value="P-loop containing nucleoside triphosphate hydrolases"/>
    <property type="match status" value="1"/>
</dbReference>
<organism evidence="3 4">
    <name type="scientific">Roseicella frigidaeris</name>
    <dbReference type="NCBI Taxonomy" id="2230885"/>
    <lineage>
        <taxon>Bacteria</taxon>
        <taxon>Pseudomonadati</taxon>
        <taxon>Pseudomonadota</taxon>
        <taxon>Alphaproteobacteria</taxon>
        <taxon>Acetobacterales</taxon>
        <taxon>Roseomonadaceae</taxon>
        <taxon>Roseicella</taxon>
    </lineage>
</organism>
<dbReference type="Proteomes" id="UP000249065">
    <property type="component" value="Unassembled WGS sequence"/>
</dbReference>
<keyword evidence="1" id="KW-0547">Nucleotide-binding</keyword>
<dbReference type="PANTHER" id="PTHR43384:SF6">
    <property type="entry name" value="SEPTUM SITE-DETERMINING PROTEIN MIND HOMOLOG, CHLOROPLASTIC"/>
    <property type="match status" value="1"/>
</dbReference>
<name>A0A327MBE7_9PROT</name>
<dbReference type="PANTHER" id="PTHR43384">
    <property type="entry name" value="SEPTUM SITE-DETERMINING PROTEIN MIND HOMOLOG, CHLOROPLASTIC-RELATED"/>
    <property type="match status" value="1"/>
</dbReference>
<evidence type="ECO:0000313" key="3">
    <source>
        <dbReference type="EMBL" id="RAI59353.1"/>
    </source>
</evidence>
<reference evidence="4" key="1">
    <citation type="submission" date="2018-06" db="EMBL/GenBank/DDBJ databases">
        <authorList>
            <person name="Khan S.A."/>
        </authorList>
    </citation>
    <scope>NUCLEOTIDE SEQUENCE [LARGE SCALE GENOMIC DNA]</scope>
    <source>
        <strain evidence="4">DB-1506</strain>
    </source>
</reference>
<dbReference type="GO" id="GO:0009898">
    <property type="term" value="C:cytoplasmic side of plasma membrane"/>
    <property type="evidence" value="ECO:0007669"/>
    <property type="project" value="TreeGrafter"/>
</dbReference>
<dbReference type="Gene3D" id="3.40.50.2300">
    <property type="match status" value="1"/>
</dbReference>
<keyword evidence="4" id="KW-1185">Reference proteome</keyword>
<dbReference type="GO" id="GO:0005524">
    <property type="term" value="F:ATP binding"/>
    <property type="evidence" value="ECO:0007669"/>
    <property type="project" value="UniProtKB-KW"/>
</dbReference>
<dbReference type="Gene3D" id="3.40.50.300">
    <property type="entry name" value="P-loop containing nucleotide triphosphate hydrolases"/>
    <property type="match status" value="1"/>
</dbReference>
<dbReference type="RefSeq" id="WP_111469610.1">
    <property type="nucleotide sequence ID" value="NZ_QLIX01000005.1"/>
</dbReference>
<dbReference type="GO" id="GO:0005829">
    <property type="term" value="C:cytosol"/>
    <property type="evidence" value="ECO:0007669"/>
    <property type="project" value="TreeGrafter"/>
</dbReference>
<accession>A0A327MBE7</accession>
<dbReference type="InterPro" id="IPR027417">
    <property type="entry name" value="P-loop_NTPase"/>
</dbReference>
<keyword evidence="2" id="KW-0067">ATP-binding</keyword>
<gene>
    <name evidence="3" type="ORF">DOO78_10020</name>
</gene>
<evidence type="ECO:0000256" key="1">
    <source>
        <dbReference type="ARBA" id="ARBA00022741"/>
    </source>
</evidence>
<dbReference type="AlphaFoldDB" id="A0A327MBE7"/>
<dbReference type="GO" id="GO:0051782">
    <property type="term" value="P:negative regulation of cell division"/>
    <property type="evidence" value="ECO:0007669"/>
    <property type="project" value="TreeGrafter"/>
</dbReference>
<dbReference type="GO" id="GO:0016887">
    <property type="term" value="F:ATP hydrolysis activity"/>
    <property type="evidence" value="ECO:0007669"/>
    <property type="project" value="TreeGrafter"/>
</dbReference>